<gene>
    <name evidence="19" type="ORF">QTP70_015811</name>
</gene>
<keyword evidence="13 16" id="KW-0675">Receptor</keyword>
<dbReference type="Pfam" id="PF20806">
    <property type="entry name" value="Integrin_A_Ig_3"/>
    <property type="match status" value="1"/>
</dbReference>
<keyword evidence="5" id="KW-0732">Signal</keyword>
<keyword evidence="9 16" id="KW-1133">Transmembrane helix</keyword>
<dbReference type="InterPro" id="IPR013517">
    <property type="entry name" value="FG-GAP"/>
</dbReference>
<evidence type="ECO:0000256" key="6">
    <source>
        <dbReference type="ARBA" id="ARBA00022737"/>
    </source>
</evidence>
<accession>A0AAE0UXB3</accession>
<evidence type="ECO:0000256" key="16">
    <source>
        <dbReference type="RuleBase" id="RU003762"/>
    </source>
</evidence>
<evidence type="ECO:0000256" key="13">
    <source>
        <dbReference type="ARBA" id="ARBA00023170"/>
    </source>
</evidence>
<keyword evidence="12" id="KW-1015">Disulfide bond</keyword>
<keyword evidence="6" id="KW-0677">Repeat</keyword>
<feature type="repeat" description="FG-GAP" evidence="15">
    <location>
        <begin position="601"/>
        <end position="661"/>
    </location>
</feature>
<evidence type="ECO:0000256" key="9">
    <source>
        <dbReference type="ARBA" id="ARBA00022989"/>
    </source>
</evidence>
<reference evidence="19" key="1">
    <citation type="submission" date="2023-06" db="EMBL/GenBank/DDBJ databases">
        <title>Male Hemibagrus guttatus genome.</title>
        <authorList>
            <person name="Bian C."/>
        </authorList>
    </citation>
    <scope>NUCLEOTIDE SEQUENCE</scope>
    <source>
        <strain evidence="19">Male_cb2023</strain>
        <tissue evidence="19">Muscle</tissue>
    </source>
</reference>
<dbReference type="InterPro" id="IPR036465">
    <property type="entry name" value="vWFA_dom_sf"/>
</dbReference>
<evidence type="ECO:0000256" key="1">
    <source>
        <dbReference type="ARBA" id="ARBA00004479"/>
    </source>
</evidence>
<comment type="caution">
    <text evidence="19">The sequence shown here is derived from an EMBL/GenBank/DDBJ whole genome shotgun (WGS) entry which is preliminary data.</text>
</comment>
<evidence type="ECO:0000256" key="4">
    <source>
        <dbReference type="ARBA" id="ARBA00022723"/>
    </source>
</evidence>
<keyword evidence="7" id="KW-0106">Calcium</keyword>
<evidence type="ECO:0000256" key="8">
    <source>
        <dbReference type="ARBA" id="ARBA00022889"/>
    </source>
</evidence>
<dbReference type="GO" id="GO:0007160">
    <property type="term" value="P:cell-matrix adhesion"/>
    <property type="evidence" value="ECO:0007669"/>
    <property type="project" value="TreeGrafter"/>
</dbReference>
<dbReference type="Gene3D" id="2.60.40.1460">
    <property type="entry name" value="Integrin domains. Chain A, domain 2"/>
    <property type="match status" value="1"/>
</dbReference>
<dbReference type="GO" id="GO:0098609">
    <property type="term" value="P:cell-cell adhesion"/>
    <property type="evidence" value="ECO:0007669"/>
    <property type="project" value="TreeGrafter"/>
</dbReference>
<dbReference type="InterPro" id="IPR013519">
    <property type="entry name" value="Int_alpha_beta-p"/>
</dbReference>
<dbReference type="SUPFAM" id="SSF53300">
    <property type="entry name" value="vWA-like"/>
    <property type="match status" value="1"/>
</dbReference>
<keyword evidence="10 16" id="KW-0401">Integrin</keyword>
<protein>
    <recommendedName>
        <fullName evidence="21">Integrin, alpha 1</fullName>
    </recommendedName>
</protein>
<comment type="similarity">
    <text evidence="2 16">Belongs to the integrin alpha chain family.</text>
</comment>
<dbReference type="PROSITE" id="PS50878">
    <property type="entry name" value="RT_POL"/>
    <property type="match status" value="1"/>
</dbReference>
<dbReference type="GO" id="GO:0005178">
    <property type="term" value="F:integrin binding"/>
    <property type="evidence" value="ECO:0007669"/>
    <property type="project" value="TreeGrafter"/>
</dbReference>
<dbReference type="InterPro" id="IPR000477">
    <property type="entry name" value="RT_dom"/>
</dbReference>
<dbReference type="GO" id="GO:0046872">
    <property type="term" value="F:metal ion binding"/>
    <property type="evidence" value="ECO:0007669"/>
    <property type="project" value="UniProtKB-KW"/>
</dbReference>
<sequence length="1504" mass="167560">MPPCLLFFNMDEKNSMSFSGPIEDMFGYTVQQFENSEGKWVLIGSPLKGQPAQRTGDVYKCPVGHGSSSSCIKLDLPENTTIPNIHEVKANMTMGTTLVADPDGKGFLACGPQYGYMCGNQQYITGICSNVSSSFQVLNSIAPTVQDCKQDMDIVIVLDGSNSIFPWRHITDFLVKFLKKIDIPPARVGIVSYGDDVGHVFNLNQFSTTEDLVNNAAKIGQRRGLRTMTALGIDTARKEAFTAARGARPGVKKVMVIVTDGESHDDYRLKEVVDDCEKDGIERFSIAVLGDYNRQNKSKEQVDKFIEQIKSISSNKTEDHFFNVEDERALVTIVDALGSKIFALEATSGNHTSSFEMEMSQSGFSAHTSRAGVMLGAVGAYDWNGTVVMQSGDRFVVPKHNTFHNPLVERYQGMAGYVGYDVQSAYTPSGVLYIAGAPRYNHTGRVIVYRMNGTNVTVTQNLEGEQIGSYFGSVLQTLDVDKDSYTDLLLVGAPMFMGPERDEQGQVYVYKLNKDGRFEHEMTLRPVNQTCCTPHSHSSCTSVNKNEPCGARFGTAIAAVQDLNLDGFNDIVIGSPLENDHRGAVYIYHGKDNTIQEKYVQRIAAGGDGEKMKFFGQSIHGIMDLNNDGIIDVTIGGIGGAALYWSRDVAELSGDLKFNIKKINMQQPTCQIHGKDTVCVKTQVCFKYNVKSEKETNPETEDSRDPVCTSVILHAAFLSVTELRSIHYTLTLDALRAIARARFNDTDERKIQKNVIIRDTLCTEHTFYMSANHWCSAKSPRCFKRSTIILVPKKPKISGLNNYRPVALTSVVMKSFERLVLVYLKDITGPLLDPHQFAYRANRSVDDAVNMGMHYILQHLDRPGNYARILFVDFSSAFNTIIPDRLQTKLMEISVPTPICQWITNFLTGRQQQVRLGKLTSGSLTISTGAPQGCVLSPLLFSLYTNNYTATDPSVKLLKFADNTTVIAPISDGDESAYRQGVEQLAVWCSLNNLELNTLKTIGMVVDFRRNPAALPPLTIMDSTVATVESFRFMGSTISQDLKWETHIDSIVKKANQRLLFLRHLSKHNLPQELLTQFYSTVIESEKLDFRDPLMVSLDFGLVDVDKGPVLDGNLPTSKNKTLALVDCGNEEKCVANLELTATANVSSLVIKAYQEKFHVRINIKNSGDNAYNTKVTLSTTENINYVKVEPKDKDCELNHTKAMCAVGYPFLKSNAQEDFKVLFEVNPSHIRKDIIINVTATTDSEEKGGKEKFKTITITVKHEASLTFTAKKTMKEDHIILKEGEKAPSVINDTSLIGEDMNISYTIERDAGTQSPPLKLTVTFPYMTQAGNVLLYLTRLTSSANITCFRDINPLKISPTTPVTRKPKAETLSDYLLSCNVTANPCRSFICDIPPATFNQINITFRVWKQTFIHGEFSSLFLTVLAKLENKNQTFFQLSKNDEIREVKVQISKESRGGIPLWIIILSILIGLLILALVIFCLWKFGFFKRKSVEDMKEDMRDS</sequence>
<dbReference type="Gene3D" id="1.20.5.930">
    <property type="entry name" value="Bicelle-embedded integrin alpha(iib) transmembrane segment"/>
    <property type="match status" value="1"/>
</dbReference>
<feature type="domain" description="Reverse transcriptase" evidence="18">
    <location>
        <begin position="772"/>
        <end position="1038"/>
    </location>
</feature>
<dbReference type="Gene3D" id="2.60.40.1530">
    <property type="entry name" value="ntegrin, alpha v. Chain A, domain 4"/>
    <property type="match status" value="1"/>
</dbReference>
<evidence type="ECO:0000256" key="12">
    <source>
        <dbReference type="ARBA" id="ARBA00023157"/>
    </source>
</evidence>
<dbReference type="GO" id="GO:0009897">
    <property type="term" value="C:external side of plasma membrane"/>
    <property type="evidence" value="ECO:0007669"/>
    <property type="project" value="TreeGrafter"/>
</dbReference>
<dbReference type="GO" id="GO:0008168">
    <property type="term" value="F:methyltransferase activity"/>
    <property type="evidence" value="ECO:0007669"/>
    <property type="project" value="InterPro"/>
</dbReference>
<dbReference type="EMBL" id="JAUCMX010000015">
    <property type="protein sequence ID" value="KAK3521704.1"/>
    <property type="molecule type" value="Genomic_DNA"/>
</dbReference>
<evidence type="ECO:0000256" key="11">
    <source>
        <dbReference type="ARBA" id="ARBA00023136"/>
    </source>
</evidence>
<dbReference type="InterPro" id="IPR032695">
    <property type="entry name" value="Integrin_dom_sf"/>
</dbReference>
<evidence type="ECO:0008006" key="21">
    <source>
        <dbReference type="Google" id="ProtNLM"/>
    </source>
</evidence>
<keyword evidence="20" id="KW-1185">Reference proteome</keyword>
<evidence type="ECO:0000256" key="15">
    <source>
        <dbReference type="PROSITE-ProRule" id="PRU00803"/>
    </source>
</evidence>
<organism evidence="19 20">
    <name type="scientific">Hemibagrus guttatus</name>
    <dbReference type="NCBI Taxonomy" id="175788"/>
    <lineage>
        <taxon>Eukaryota</taxon>
        <taxon>Metazoa</taxon>
        <taxon>Chordata</taxon>
        <taxon>Craniata</taxon>
        <taxon>Vertebrata</taxon>
        <taxon>Euteleostomi</taxon>
        <taxon>Actinopterygii</taxon>
        <taxon>Neopterygii</taxon>
        <taxon>Teleostei</taxon>
        <taxon>Ostariophysi</taxon>
        <taxon>Siluriformes</taxon>
        <taxon>Bagridae</taxon>
        <taxon>Hemibagrus</taxon>
    </lineage>
</organism>
<dbReference type="Pfam" id="PF20805">
    <property type="entry name" value="Integrin_A_Ig_2"/>
    <property type="match status" value="1"/>
</dbReference>
<dbReference type="SUPFAM" id="SSF69179">
    <property type="entry name" value="Integrin domains"/>
    <property type="match status" value="3"/>
</dbReference>
<dbReference type="InterPro" id="IPR002035">
    <property type="entry name" value="VWF_A"/>
</dbReference>
<dbReference type="PROSITE" id="PS51470">
    <property type="entry name" value="FG_GAP"/>
    <property type="match status" value="4"/>
</dbReference>
<dbReference type="PRINTS" id="PR01185">
    <property type="entry name" value="INTEGRINA"/>
</dbReference>
<dbReference type="PANTHER" id="PTHR23220">
    <property type="entry name" value="INTEGRIN ALPHA"/>
    <property type="match status" value="1"/>
</dbReference>
<dbReference type="InterPro" id="IPR048285">
    <property type="entry name" value="Integrin_alpha_Ig-like_2"/>
</dbReference>
<dbReference type="InterPro" id="IPR000413">
    <property type="entry name" value="Integrin_alpha"/>
</dbReference>
<feature type="repeat" description="FG-GAP" evidence="15">
    <location>
        <begin position="457"/>
        <end position="519"/>
    </location>
</feature>
<dbReference type="Pfam" id="PF09004">
    <property type="entry name" value="ALKBH8_N"/>
    <property type="match status" value="1"/>
</dbReference>
<dbReference type="SUPFAM" id="SSF69318">
    <property type="entry name" value="Integrin alpha N-terminal domain"/>
    <property type="match status" value="1"/>
</dbReference>
<dbReference type="InterPro" id="IPR028994">
    <property type="entry name" value="Integrin_alpha_N"/>
</dbReference>
<proteinExistence type="inferred from homology"/>
<dbReference type="GO" id="GO:0033627">
    <property type="term" value="P:cell adhesion mediated by integrin"/>
    <property type="evidence" value="ECO:0007669"/>
    <property type="project" value="TreeGrafter"/>
</dbReference>
<dbReference type="Pfam" id="PF01839">
    <property type="entry name" value="FG-GAP"/>
    <property type="match status" value="2"/>
</dbReference>
<dbReference type="CDD" id="cd01650">
    <property type="entry name" value="RT_nLTR_like"/>
    <property type="match status" value="1"/>
</dbReference>
<dbReference type="Pfam" id="PF00078">
    <property type="entry name" value="RVT_1"/>
    <property type="match status" value="1"/>
</dbReference>
<feature type="repeat" description="FG-GAP" evidence="15">
    <location>
        <begin position="12"/>
        <end position="70"/>
    </location>
</feature>
<dbReference type="GO" id="GO:0008305">
    <property type="term" value="C:integrin complex"/>
    <property type="evidence" value="ECO:0007669"/>
    <property type="project" value="InterPro"/>
</dbReference>
<dbReference type="InterPro" id="IPR018184">
    <property type="entry name" value="Integrin_alpha_C_CS"/>
</dbReference>
<dbReference type="PROSITE" id="PS50234">
    <property type="entry name" value="VWFA"/>
    <property type="match status" value="1"/>
</dbReference>
<evidence type="ECO:0000256" key="3">
    <source>
        <dbReference type="ARBA" id="ARBA00022692"/>
    </source>
</evidence>
<dbReference type="FunFam" id="3.40.50.410:FF:000012">
    <property type="entry name" value="Integrin, alpha 10"/>
    <property type="match status" value="1"/>
</dbReference>
<dbReference type="SMART" id="SM00327">
    <property type="entry name" value="VWA"/>
    <property type="match status" value="1"/>
</dbReference>
<dbReference type="FunFam" id="1.20.5.930:FF:000005">
    <property type="entry name" value="Integrin, alpha 10"/>
    <property type="match status" value="1"/>
</dbReference>
<evidence type="ECO:0000256" key="5">
    <source>
        <dbReference type="ARBA" id="ARBA00022729"/>
    </source>
</evidence>
<dbReference type="GO" id="GO:0016706">
    <property type="term" value="F:2-oxoglutarate-dependent dioxygenase activity"/>
    <property type="evidence" value="ECO:0007669"/>
    <property type="project" value="InterPro"/>
</dbReference>
<feature type="transmembrane region" description="Helical" evidence="16">
    <location>
        <begin position="1460"/>
        <end position="1484"/>
    </location>
</feature>
<dbReference type="Gene3D" id="2.60.40.1510">
    <property type="entry name" value="ntegrin, alpha v. Chain A, domain 3"/>
    <property type="match status" value="1"/>
</dbReference>
<evidence type="ECO:0000256" key="14">
    <source>
        <dbReference type="ARBA" id="ARBA00023180"/>
    </source>
</evidence>
<dbReference type="Proteomes" id="UP001274896">
    <property type="component" value="Unassembled WGS sequence"/>
</dbReference>
<comment type="subcellular location">
    <subcellularLocation>
        <location evidence="1 16">Membrane</location>
        <topology evidence="1 16">Single-pass type I membrane protein</topology>
    </subcellularLocation>
</comment>
<keyword evidence="3 16" id="KW-0812">Transmembrane</keyword>
<evidence type="ECO:0000256" key="2">
    <source>
        <dbReference type="ARBA" id="ARBA00008054"/>
    </source>
</evidence>
<dbReference type="PRINTS" id="PR00453">
    <property type="entry name" value="VWFADOMAIN"/>
</dbReference>
<dbReference type="PANTHER" id="PTHR23220:SF22">
    <property type="entry name" value="INTEGRIN ALPHA-1"/>
    <property type="match status" value="1"/>
</dbReference>
<dbReference type="Gene3D" id="3.40.50.410">
    <property type="entry name" value="von Willebrand factor, type A domain"/>
    <property type="match status" value="1"/>
</dbReference>
<feature type="domain" description="VWFA" evidence="17">
    <location>
        <begin position="153"/>
        <end position="337"/>
    </location>
</feature>
<dbReference type="SUPFAM" id="SSF56672">
    <property type="entry name" value="DNA/RNA polymerases"/>
    <property type="match status" value="1"/>
</dbReference>
<evidence type="ECO:0000256" key="10">
    <source>
        <dbReference type="ARBA" id="ARBA00023037"/>
    </source>
</evidence>
<keyword evidence="11 16" id="KW-0472">Membrane</keyword>
<evidence type="ECO:0000313" key="20">
    <source>
        <dbReference type="Proteomes" id="UP001274896"/>
    </source>
</evidence>
<evidence type="ECO:0000259" key="17">
    <source>
        <dbReference type="PROSITE" id="PS50234"/>
    </source>
</evidence>
<dbReference type="Pfam" id="PF00092">
    <property type="entry name" value="VWA"/>
    <property type="match status" value="1"/>
</dbReference>
<dbReference type="InterPro" id="IPR043502">
    <property type="entry name" value="DNA/RNA_pol_sf"/>
</dbReference>
<dbReference type="GO" id="GO:0007229">
    <property type="term" value="P:integrin-mediated signaling pathway"/>
    <property type="evidence" value="ECO:0007669"/>
    <property type="project" value="UniProtKB-KW"/>
</dbReference>
<name>A0AAE0UXB3_9TELE</name>
<dbReference type="Gene3D" id="2.130.10.130">
    <property type="entry name" value="Integrin alpha, N-terminal"/>
    <property type="match status" value="2"/>
</dbReference>
<evidence type="ECO:0000313" key="19">
    <source>
        <dbReference type="EMBL" id="KAK3521704.1"/>
    </source>
</evidence>
<evidence type="ECO:0000256" key="7">
    <source>
        <dbReference type="ARBA" id="ARBA00022837"/>
    </source>
</evidence>
<dbReference type="PROSITE" id="PS00242">
    <property type="entry name" value="INTEGRIN_ALPHA"/>
    <property type="match status" value="1"/>
</dbReference>
<dbReference type="InterPro" id="IPR048286">
    <property type="entry name" value="Integrin_alpha_Ig-like_3"/>
</dbReference>
<dbReference type="InterPro" id="IPR015095">
    <property type="entry name" value="AlkB_hom8_N"/>
</dbReference>
<keyword evidence="4" id="KW-0479">Metal-binding</keyword>
<dbReference type="SMART" id="SM00191">
    <property type="entry name" value="Int_alpha"/>
    <property type="match status" value="5"/>
</dbReference>
<evidence type="ECO:0000259" key="18">
    <source>
        <dbReference type="PROSITE" id="PS50878"/>
    </source>
</evidence>
<keyword evidence="8 16" id="KW-0130">Cell adhesion</keyword>
<feature type="repeat" description="FG-GAP" evidence="15">
    <location>
        <begin position="539"/>
        <end position="597"/>
    </location>
</feature>
<keyword evidence="14" id="KW-0325">Glycoprotein</keyword>